<protein>
    <submittedName>
        <fullName evidence="1">Uncharacterized protein</fullName>
    </submittedName>
</protein>
<evidence type="ECO:0000313" key="2">
    <source>
        <dbReference type="EMBL" id="ETL49315.1"/>
    </source>
</evidence>
<dbReference type="AlphaFoldDB" id="W2HL00"/>
<dbReference type="Proteomes" id="UP000053236">
    <property type="component" value="Unassembled WGS sequence"/>
</dbReference>
<accession>W2HL00</accession>
<organism evidence="1">
    <name type="scientific">Phytophthora nicotianae</name>
    <name type="common">Potato buckeye rot agent</name>
    <name type="synonym">Phytophthora parasitica</name>
    <dbReference type="NCBI Taxonomy" id="4792"/>
    <lineage>
        <taxon>Eukaryota</taxon>
        <taxon>Sar</taxon>
        <taxon>Stramenopiles</taxon>
        <taxon>Oomycota</taxon>
        <taxon>Peronosporomycetes</taxon>
        <taxon>Peronosporales</taxon>
        <taxon>Peronosporaceae</taxon>
        <taxon>Phytophthora</taxon>
    </lineage>
</organism>
<dbReference type="EMBL" id="KI670615">
    <property type="protein sequence ID" value="ETL49315.1"/>
    <property type="molecule type" value="Genomic_DNA"/>
</dbReference>
<dbReference type="Proteomes" id="UP000053864">
    <property type="component" value="Unassembled WGS sequence"/>
</dbReference>
<evidence type="ECO:0000313" key="3">
    <source>
        <dbReference type="Proteomes" id="UP000053864"/>
    </source>
</evidence>
<gene>
    <name evidence="1" type="ORF">L915_01192</name>
    <name evidence="2" type="ORF">L916_01176</name>
</gene>
<dbReference type="EMBL" id="KI684146">
    <property type="protein sequence ID" value="ETK95937.1"/>
    <property type="molecule type" value="Genomic_DNA"/>
</dbReference>
<sequence>MQLKLSYLVLENLMQFRPLQSKKQSVNEKLSTCASIVLFGSSPVSFVQILFLSMEVTIWPVLNNNDDNITCVATQLPRRCRHLWDIKPVRIEKEAYLLRLPTRKKMWTQCLDTEPHFRIREGLLLLSNLTWPTKKMKTLIT</sequence>
<dbReference type="VEuPathDB" id="FungiDB:PPTG_20843"/>
<reference evidence="2 3" key="2">
    <citation type="submission" date="2013-11" db="EMBL/GenBank/DDBJ databases">
        <title>The Genome Sequence of Phytophthora parasitica CJ05E6.</title>
        <authorList>
            <consortium name="The Broad Institute Genomics Platform"/>
            <person name="Russ C."/>
            <person name="Tyler B."/>
            <person name="Panabieres F."/>
            <person name="Shan W."/>
            <person name="Tripathy S."/>
            <person name="Grunwald N."/>
            <person name="Machado M."/>
            <person name="Johnson C.S."/>
            <person name="Arredondo F."/>
            <person name="Hong C."/>
            <person name="Coffey M."/>
            <person name="Young S.K."/>
            <person name="Zeng Q."/>
            <person name="Gargeya S."/>
            <person name="Fitzgerald M."/>
            <person name="Abouelleil A."/>
            <person name="Alvarado L."/>
            <person name="Chapman S.B."/>
            <person name="Gainer-Dewar J."/>
            <person name="Goldberg J."/>
            <person name="Griggs A."/>
            <person name="Gujja S."/>
            <person name="Hansen M."/>
            <person name="Howarth C."/>
            <person name="Imamovic A."/>
            <person name="Ireland A."/>
            <person name="Larimer J."/>
            <person name="McCowan C."/>
            <person name="Murphy C."/>
            <person name="Pearson M."/>
            <person name="Poon T.W."/>
            <person name="Priest M."/>
            <person name="Roberts A."/>
            <person name="Saif S."/>
            <person name="Shea T."/>
            <person name="Sykes S."/>
            <person name="Wortman J."/>
            <person name="Nusbaum C."/>
            <person name="Birren B."/>
        </authorList>
    </citation>
    <scope>NUCLEOTIDE SEQUENCE [LARGE SCALE GENOMIC DNA]</scope>
    <source>
        <strain evidence="2 3">CJ05E6</strain>
    </source>
</reference>
<name>W2HL00_PHYNI</name>
<reference evidence="1" key="1">
    <citation type="submission" date="2013-11" db="EMBL/GenBank/DDBJ databases">
        <title>The Genome Sequence of Phytophthora parasitica CJ02B3.</title>
        <authorList>
            <consortium name="The Broad Institute Genomics Platform"/>
            <person name="Russ C."/>
            <person name="Tyler B."/>
            <person name="Panabieres F."/>
            <person name="Shan W."/>
            <person name="Tripathy S."/>
            <person name="Grunwald N."/>
            <person name="Machado M."/>
            <person name="Johnson C.S."/>
            <person name="Arredondo F."/>
            <person name="Hong C."/>
            <person name="Coffey M."/>
            <person name="Young S.K."/>
            <person name="Zeng Q."/>
            <person name="Gargeya S."/>
            <person name="Fitzgerald M."/>
            <person name="Abouelleil A."/>
            <person name="Alvarado L."/>
            <person name="Chapman S.B."/>
            <person name="Gainer-Dewar J."/>
            <person name="Goldberg J."/>
            <person name="Griggs A."/>
            <person name="Gujja S."/>
            <person name="Hansen M."/>
            <person name="Howarth C."/>
            <person name="Imamovic A."/>
            <person name="Ireland A."/>
            <person name="Larimer J."/>
            <person name="McCowan C."/>
            <person name="Murphy C."/>
            <person name="Pearson M."/>
            <person name="Poon T.W."/>
            <person name="Priest M."/>
            <person name="Roberts A."/>
            <person name="Saif S."/>
            <person name="Shea T."/>
            <person name="Sykes S."/>
            <person name="Wortman J."/>
            <person name="Nusbaum C."/>
            <person name="Birren B."/>
        </authorList>
    </citation>
    <scope>NUCLEOTIDE SEQUENCE [LARGE SCALE GENOMIC DNA]</scope>
    <source>
        <strain evidence="1">CJ02B3</strain>
    </source>
</reference>
<evidence type="ECO:0000313" key="1">
    <source>
        <dbReference type="EMBL" id="ETK95937.1"/>
    </source>
</evidence>
<proteinExistence type="predicted"/>